<name>A0A0N4Z6D2_PARTI</name>
<feature type="compositionally biased region" description="Basic and acidic residues" evidence="1">
    <location>
        <begin position="30"/>
        <end position="40"/>
    </location>
</feature>
<feature type="region of interest" description="Disordered" evidence="1">
    <location>
        <begin position="69"/>
        <end position="117"/>
    </location>
</feature>
<organism evidence="2 3">
    <name type="scientific">Parastrongyloides trichosuri</name>
    <name type="common">Possum-specific nematode worm</name>
    <dbReference type="NCBI Taxonomy" id="131310"/>
    <lineage>
        <taxon>Eukaryota</taxon>
        <taxon>Metazoa</taxon>
        <taxon>Ecdysozoa</taxon>
        <taxon>Nematoda</taxon>
        <taxon>Chromadorea</taxon>
        <taxon>Rhabditida</taxon>
        <taxon>Tylenchina</taxon>
        <taxon>Panagrolaimomorpha</taxon>
        <taxon>Strongyloidoidea</taxon>
        <taxon>Strongyloididae</taxon>
        <taxon>Parastrongyloides</taxon>
    </lineage>
</organism>
<reference evidence="3" key="1">
    <citation type="submission" date="2017-02" db="UniProtKB">
        <authorList>
            <consortium name="WormBaseParasite"/>
        </authorList>
    </citation>
    <scope>IDENTIFICATION</scope>
</reference>
<keyword evidence="2" id="KW-1185">Reference proteome</keyword>
<protein>
    <submittedName>
        <fullName evidence="3">PE-PGRS family protein</fullName>
    </submittedName>
</protein>
<feature type="compositionally biased region" description="Basic residues" evidence="1">
    <location>
        <begin position="556"/>
        <end position="565"/>
    </location>
</feature>
<feature type="region of interest" description="Disordered" evidence="1">
    <location>
        <begin position="494"/>
        <end position="629"/>
    </location>
</feature>
<feature type="compositionally biased region" description="Low complexity" evidence="1">
    <location>
        <begin position="104"/>
        <end position="113"/>
    </location>
</feature>
<evidence type="ECO:0000256" key="1">
    <source>
        <dbReference type="SAM" id="MobiDB-lite"/>
    </source>
</evidence>
<dbReference type="Proteomes" id="UP000038045">
    <property type="component" value="Unplaced"/>
</dbReference>
<feature type="compositionally biased region" description="Basic and acidic residues" evidence="1">
    <location>
        <begin position="1"/>
        <end position="22"/>
    </location>
</feature>
<feature type="compositionally biased region" description="Acidic residues" evidence="1">
    <location>
        <begin position="278"/>
        <end position="289"/>
    </location>
</feature>
<feature type="compositionally biased region" description="Basic and acidic residues" evidence="1">
    <location>
        <begin position="149"/>
        <end position="158"/>
    </location>
</feature>
<evidence type="ECO:0000313" key="3">
    <source>
        <dbReference type="WBParaSite" id="PTRK_0000273900.1"/>
    </source>
</evidence>
<evidence type="ECO:0000313" key="2">
    <source>
        <dbReference type="Proteomes" id="UP000038045"/>
    </source>
</evidence>
<feature type="compositionally biased region" description="Low complexity" evidence="1">
    <location>
        <begin position="72"/>
        <end position="88"/>
    </location>
</feature>
<accession>A0A0N4Z6D2</accession>
<feature type="region of interest" description="Disordered" evidence="1">
    <location>
        <begin position="144"/>
        <end position="256"/>
    </location>
</feature>
<feature type="compositionally biased region" description="Basic and acidic residues" evidence="1">
    <location>
        <begin position="238"/>
        <end position="256"/>
    </location>
</feature>
<feature type="region of interest" description="Disordered" evidence="1">
    <location>
        <begin position="1"/>
        <end position="40"/>
    </location>
</feature>
<sequence>MNNRGRDNQARDDRQPQYERKLLVFRPGQARRDIDRQDLPRGAQHIDRIADLAEIDCGSGAQHARLVRRNTGQGQDQQPAGQDGDPVPTHQRSAERRHDRRRQGQQARARQGRPAIDQVEGAAVGEAGHDPQRAPFERRLGQAIAGDALKPDIEGGKEQRRRPRRQPRPVPQLPRCGGEDGEGQIGEPFGRDRPGRVVPARLASKAPGVDHQQIGQQRLPAEDAGVDRHARRRRRQPQGHDAEQGEQVQRIDPRDARPQEALVAEALLAERLEIDVTEDEARQDEEELDPQVALGGQGGHAADRQIGPHQIDHDPQGREEPERSQGTDVDRRRYGPRPHNSAQCKPGASFALFYAAALPGPLDGGRGGGAAGQGLIADLDLGGQGIGAVAHAVRAVRRRQGDGQVRPGLGLGGPAGDRALQARAGVGGLLLGPVDAGIGQAVRLDLHRPEGLGSQHAHRLIQIDARQGARLGLGGRGRLFSGLRAGGQDADPFGHAVAAAPGAAGDDPGLGRTARRRGLPPGAGQGRREAATAGDALRRSGRMPAHAVGRFVAPVCRHRRGRPRRHAPDDRARGCASDGSGRRLPPARQRKRGAEADGRRRGRAGGGGPGPRPVPARPLRPGGSRRLKP</sequence>
<feature type="region of interest" description="Disordered" evidence="1">
    <location>
        <begin position="278"/>
        <end position="345"/>
    </location>
</feature>
<feature type="compositionally biased region" description="Low complexity" evidence="1">
    <location>
        <begin position="494"/>
        <end position="511"/>
    </location>
</feature>
<proteinExistence type="predicted"/>
<dbReference type="WBParaSite" id="PTRK_0000273900.1">
    <property type="protein sequence ID" value="PTRK_0000273900.1"/>
    <property type="gene ID" value="PTRK_0000273900"/>
</dbReference>
<dbReference type="AlphaFoldDB" id="A0A0N4Z6D2"/>
<feature type="compositionally biased region" description="Basic and acidic residues" evidence="1">
    <location>
        <begin position="310"/>
        <end position="333"/>
    </location>
</feature>